<organism evidence="2 3">
    <name type="scientific">Sedimentitalea todarodis</name>
    <dbReference type="NCBI Taxonomy" id="1631240"/>
    <lineage>
        <taxon>Bacteria</taxon>
        <taxon>Pseudomonadati</taxon>
        <taxon>Pseudomonadota</taxon>
        <taxon>Alphaproteobacteria</taxon>
        <taxon>Rhodobacterales</taxon>
        <taxon>Paracoccaceae</taxon>
        <taxon>Sedimentitalea</taxon>
    </lineage>
</organism>
<dbReference type="EMBL" id="JASMWN010000006">
    <property type="protein sequence ID" value="MDU9004140.1"/>
    <property type="molecule type" value="Genomic_DNA"/>
</dbReference>
<dbReference type="InterPro" id="IPR036282">
    <property type="entry name" value="Glutathione-S-Trfase_C_sf"/>
</dbReference>
<dbReference type="Pfam" id="PF13410">
    <property type="entry name" value="GST_C_2"/>
    <property type="match status" value="1"/>
</dbReference>
<dbReference type="InterPro" id="IPR010987">
    <property type="entry name" value="Glutathione-S-Trfase_C-like"/>
</dbReference>
<dbReference type="Proteomes" id="UP001255416">
    <property type="component" value="Unassembled WGS sequence"/>
</dbReference>
<dbReference type="RefSeq" id="WP_316775594.1">
    <property type="nucleotide sequence ID" value="NZ_JASMWN010000006.1"/>
</dbReference>
<dbReference type="SUPFAM" id="SSF47616">
    <property type="entry name" value="GST C-terminal domain-like"/>
    <property type="match status" value="1"/>
</dbReference>
<dbReference type="Gene3D" id="1.20.1050.10">
    <property type="match status" value="1"/>
</dbReference>
<dbReference type="CDD" id="cd00299">
    <property type="entry name" value="GST_C_family"/>
    <property type="match status" value="1"/>
</dbReference>
<reference evidence="3" key="1">
    <citation type="submission" date="2023-05" db="EMBL/GenBank/DDBJ databases">
        <title>Sedimentitalea sp. nov. JM2-8.</title>
        <authorList>
            <person name="Huang J."/>
        </authorList>
    </citation>
    <scope>NUCLEOTIDE SEQUENCE [LARGE SCALE GENOMIC DNA]</scope>
    <source>
        <strain evidence="3">KHS03</strain>
    </source>
</reference>
<sequence length="91" mass="9718">MPDEAVIEDGLERAKTVLSGLETIAREGLVLDGTNLTLADLHLAPMIGFFNAAPEGAAALGRYPALLRWFDAIAENPAYRATCPPLTRAKP</sequence>
<evidence type="ECO:0000313" key="2">
    <source>
        <dbReference type="EMBL" id="MDU9004140.1"/>
    </source>
</evidence>
<comment type="caution">
    <text evidence="2">The sequence shown here is derived from an EMBL/GenBank/DDBJ whole genome shotgun (WGS) entry which is preliminary data.</text>
</comment>
<name>A0ABU3VD82_9RHOB</name>
<protein>
    <submittedName>
        <fullName evidence="2">Glutathione S-transferase domain-containing protein</fullName>
    </submittedName>
</protein>
<proteinExistence type="predicted"/>
<evidence type="ECO:0000313" key="3">
    <source>
        <dbReference type="Proteomes" id="UP001255416"/>
    </source>
</evidence>
<feature type="domain" description="GST C-terminal" evidence="1">
    <location>
        <begin position="1"/>
        <end position="91"/>
    </location>
</feature>
<accession>A0ABU3VD82</accession>
<keyword evidence="3" id="KW-1185">Reference proteome</keyword>
<gene>
    <name evidence="2" type="ORF">QO231_09775</name>
</gene>
<evidence type="ECO:0000259" key="1">
    <source>
        <dbReference type="PROSITE" id="PS50405"/>
    </source>
</evidence>
<dbReference type="PROSITE" id="PS50405">
    <property type="entry name" value="GST_CTER"/>
    <property type="match status" value="1"/>
</dbReference>